<evidence type="ECO:0000256" key="1">
    <source>
        <dbReference type="SAM" id="MobiDB-lite"/>
    </source>
</evidence>
<keyword evidence="2" id="KW-0732">Signal</keyword>
<organism evidence="3 4">
    <name type="scientific">Natronospirillum operosum</name>
    <dbReference type="NCBI Taxonomy" id="2759953"/>
    <lineage>
        <taxon>Bacteria</taxon>
        <taxon>Pseudomonadati</taxon>
        <taxon>Pseudomonadota</taxon>
        <taxon>Gammaproteobacteria</taxon>
        <taxon>Oceanospirillales</taxon>
        <taxon>Natronospirillaceae</taxon>
        <taxon>Natronospirillum</taxon>
    </lineage>
</organism>
<dbReference type="Proteomes" id="UP000297475">
    <property type="component" value="Unassembled WGS sequence"/>
</dbReference>
<feature type="signal peptide" evidence="2">
    <location>
        <begin position="1"/>
        <end position="31"/>
    </location>
</feature>
<reference evidence="3 4" key="1">
    <citation type="submission" date="2019-04" db="EMBL/GenBank/DDBJ databases">
        <title>Natronospirillum operosus gen. nov., sp. nov., a haloalkaliphilic satellite isolated from decaying biomass of laboratory culture of cyanobacterium Geitlerinema sp. and proposal of Natronospirillaceae fam. nov. and Saccharospirillaceae fam. nov.</title>
        <authorList>
            <person name="Kevbrin V."/>
            <person name="Boltyanskaya Y."/>
            <person name="Koziaeva V."/>
            <person name="Grouzdev D.S."/>
            <person name="Park M."/>
            <person name="Cho J."/>
        </authorList>
    </citation>
    <scope>NUCLEOTIDE SEQUENCE [LARGE SCALE GENOMIC DNA]</scope>
    <source>
        <strain evidence="3 4">G-116</strain>
    </source>
</reference>
<dbReference type="EMBL" id="SRMF01000004">
    <property type="protein sequence ID" value="TGG92958.1"/>
    <property type="molecule type" value="Genomic_DNA"/>
</dbReference>
<evidence type="ECO:0000313" key="4">
    <source>
        <dbReference type="Proteomes" id="UP000297475"/>
    </source>
</evidence>
<protein>
    <submittedName>
        <fullName evidence="3">Uncharacterized protein</fullName>
    </submittedName>
</protein>
<accession>A0A4Z0WF86</accession>
<feature type="region of interest" description="Disordered" evidence="1">
    <location>
        <begin position="33"/>
        <end position="61"/>
    </location>
</feature>
<feature type="compositionally biased region" description="Acidic residues" evidence="1">
    <location>
        <begin position="36"/>
        <end position="61"/>
    </location>
</feature>
<proteinExistence type="predicted"/>
<keyword evidence="4" id="KW-1185">Reference proteome</keyword>
<gene>
    <name evidence="3" type="ORF">E4656_12625</name>
</gene>
<evidence type="ECO:0000313" key="3">
    <source>
        <dbReference type="EMBL" id="TGG92958.1"/>
    </source>
</evidence>
<evidence type="ECO:0000256" key="2">
    <source>
        <dbReference type="SAM" id="SignalP"/>
    </source>
</evidence>
<dbReference type="PROSITE" id="PS51257">
    <property type="entry name" value="PROKAR_LIPOPROTEIN"/>
    <property type="match status" value="1"/>
</dbReference>
<dbReference type="AlphaFoldDB" id="A0A4Z0WF86"/>
<sequence length="61" mass="6248">MKATTHTLNMKTARASALAILLALGAGGMLTGCDDGPAEDAGEAIDDTFDDAEDSIDDTFD</sequence>
<feature type="chain" id="PRO_5021325105" evidence="2">
    <location>
        <begin position="32"/>
        <end position="61"/>
    </location>
</feature>
<dbReference type="RefSeq" id="WP_135483630.1">
    <property type="nucleotide sequence ID" value="NZ_SRMF01000004.1"/>
</dbReference>
<comment type="caution">
    <text evidence="3">The sequence shown here is derived from an EMBL/GenBank/DDBJ whole genome shotgun (WGS) entry which is preliminary data.</text>
</comment>
<name>A0A4Z0WF86_9GAMM</name>